<feature type="domain" description="Homeobox" evidence="8">
    <location>
        <begin position="120"/>
        <end position="183"/>
    </location>
</feature>
<dbReference type="InterPro" id="IPR001356">
    <property type="entry name" value="HD"/>
</dbReference>
<sequence>MAYSQLGYSYSTTPQFLMTSSSLASCLEPASPRSHPVLRSPGHQLTPGTGIGVYSGPYPRSQGYYDTCSSDATALYSRGPLDAKEGAASVHVGTSQTPAYYPYEYTFGQYSYDRHGYSCSDSASRRKNATRETTSTLKAWLQEHQKNPYPTKGEKIMLAIITRMTLTQVSTWFANARRRLKKENKVTWSPRACKGSDERGCDDNSDEAEKTLKDDKDQSEQQCADLQSDLEDFDLLESDASDCDPKPQYLPEDSEESSNANLPHGHLTDPDSLHREERLSPDSPRLAAVQHQNTTFYPNPDLRGANAKPKIWSIAQTAVSLDGSLEPEYPPCMLSTAGSSSPVYPSTMGLINRDRQQESPVATLREWVDGVFHGPPFLQPKPAEVWKGLNDAMMDSRAPGQSFDLVRSTSSL</sequence>
<dbReference type="SMART" id="SM00389">
    <property type="entry name" value="HOX"/>
    <property type="match status" value="1"/>
</dbReference>
<comment type="subcellular location">
    <subcellularLocation>
        <location evidence="1 6">Nucleus</location>
    </subcellularLocation>
</comment>
<comment type="similarity">
    <text evidence="2">Belongs to the TALE/IRO homeobox family.</text>
</comment>
<dbReference type="GO" id="GO:0000978">
    <property type="term" value="F:RNA polymerase II cis-regulatory region sequence-specific DNA binding"/>
    <property type="evidence" value="ECO:0007669"/>
    <property type="project" value="TreeGrafter"/>
</dbReference>
<reference evidence="9 10" key="1">
    <citation type="journal article" date="2021" name="Sci. Rep.">
        <title>Chromosome anchoring in Senegalese sole (Solea senegalensis) reveals sex-associated markers and genome rearrangements in flatfish.</title>
        <authorList>
            <person name="Guerrero-Cozar I."/>
            <person name="Gomez-Garrido J."/>
            <person name="Berbel C."/>
            <person name="Martinez-Blanch J.F."/>
            <person name="Alioto T."/>
            <person name="Claros M.G."/>
            <person name="Gagnaire P.A."/>
            <person name="Manchado M."/>
        </authorList>
    </citation>
    <scope>NUCLEOTIDE SEQUENCE [LARGE SCALE GENOMIC DNA]</scope>
    <source>
        <strain evidence="9">Sse05_10M</strain>
    </source>
</reference>
<dbReference type="PROSITE" id="PS50071">
    <property type="entry name" value="HOMEOBOX_2"/>
    <property type="match status" value="1"/>
</dbReference>
<organism evidence="9 10">
    <name type="scientific">Solea senegalensis</name>
    <name type="common">Senegalese sole</name>
    <dbReference type="NCBI Taxonomy" id="28829"/>
    <lineage>
        <taxon>Eukaryota</taxon>
        <taxon>Metazoa</taxon>
        <taxon>Chordata</taxon>
        <taxon>Craniata</taxon>
        <taxon>Vertebrata</taxon>
        <taxon>Euteleostomi</taxon>
        <taxon>Actinopterygii</taxon>
        <taxon>Neopterygii</taxon>
        <taxon>Teleostei</taxon>
        <taxon>Neoteleostei</taxon>
        <taxon>Acanthomorphata</taxon>
        <taxon>Carangaria</taxon>
        <taxon>Pleuronectiformes</taxon>
        <taxon>Pleuronectoidei</taxon>
        <taxon>Soleidae</taxon>
        <taxon>Solea</taxon>
    </lineage>
</organism>
<dbReference type="Pfam" id="PF05920">
    <property type="entry name" value="Homeobox_KN"/>
    <property type="match status" value="1"/>
</dbReference>
<feature type="region of interest" description="Disordered" evidence="7">
    <location>
        <begin position="237"/>
        <end position="285"/>
    </location>
</feature>
<dbReference type="GO" id="GO:0030182">
    <property type="term" value="P:neuron differentiation"/>
    <property type="evidence" value="ECO:0007669"/>
    <property type="project" value="TreeGrafter"/>
</dbReference>
<feature type="DNA-binding region" description="Homeobox" evidence="6">
    <location>
        <begin position="122"/>
        <end position="184"/>
    </location>
</feature>
<gene>
    <name evidence="9" type="ORF">JOB18_000833</name>
</gene>
<evidence type="ECO:0000256" key="1">
    <source>
        <dbReference type="ARBA" id="ARBA00004123"/>
    </source>
</evidence>
<dbReference type="PROSITE" id="PS00027">
    <property type="entry name" value="HOMEOBOX_1"/>
    <property type="match status" value="1"/>
</dbReference>
<keyword evidence="4 6" id="KW-0371">Homeobox</keyword>
<dbReference type="PANTHER" id="PTHR11211">
    <property type="entry name" value="IROQUOIS-CLASS HOMEODOMAIN PROTEIN IRX"/>
    <property type="match status" value="1"/>
</dbReference>
<evidence type="ECO:0000256" key="3">
    <source>
        <dbReference type="ARBA" id="ARBA00023125"/>
    </source>
</evidence>
<evidence type="ECO:0000313" key="10">
    <source>
        <dbReference type="Proteomes" id="UP000693946"/>
    </source>
</evidence>
<accession>A0AAV6R6V6</accession>
<keyword evidence="3 6" id="KW-0238">DNA-binding</keyword>
<evidence type="ECO:0000313" key="9">
    <source>
        <dbReference type="EMBL" id="KAG7499831.1"/>
    </source>
</evidence>
<dbReference type="GO" id="GO:0005634">
    <property type="term" value="C:nucleus"/>
    <property type="evidence" value="ECO:0007669"/>
    <property type="project" value="UniProtKB-SubCell"/>
</dbReference>
<dbReference type="InterPro" id="IPR008422">
    <property type="entry name" value="KN_HD"/>
</dbReference>
<dbReference type="EMBL" id="JAGKHQ010000013">
    <property type="protein sequence ID" value="KAG7499831.1"/>
    <property type="molecule type" value="Genomic_DNA"/>
</dbReference>
<feature type="compositionally biased region" description="Basic and acidic residues" evidence="7">
    <location>
        <begin position="194"/>
        <end position="219"/>
    </location>
</feature>
<dbReference type="PANTHER" id="PTHR11211:SF16">
    <property type="entry name" value="IROQUOIS-CLASS HOMEODOMAIN PROTEIN IRX-4"/>
    <property type="match status" value="1"/>
</dbReference>
<feature type="compositionally biased region" description="Basic and acidic residues" evidence="7">
    <location>
        <begin position="266"/>
        <end position="280"/>
    </location>
</feature>
<keyword evidence="5 6" id="KW-0539">Nucleus</keyword>
<protein>
    <submittedName>
        <fullName evidence="9">Iroquois-class homeodomain protein irx-4-like</fullName>
    </submittedName>
</protein>
<dbReference type="GO" id="GO:0048468">
    <property type="term" value="P:cell development"/>
    <property type="evidence" value="ECO:0007669"/>
    <property type="project" value="TreeGrafter"/>
</dbReference>
<evidence type="ECO:0000256" key="5">
    <source>
        <dbReference type="ARBA" id="ARBA00023242"/>
    </source>
</evidence>
<evidence type="ECO:0000259" key="8">
    <source>
        <dbReference type="PROSITE" id="PS50071"/>
    </source>
</evidence>
<dbReference type="GO" id="GO:0000981">
    <property type="term" value="F:DNA-binding transcription factor activity, RNA polymerase II-specific"/>
    <property type="evidence" value="ECO:0007669"/>
    <property type="project" value="InterPro"/>
</dbReference>
<evidence type="ECO:0000256" key="7">
    <source>
        <dbReference type="SAM" id="MobiDB-lite"/>
    </source>
</evidence>
<name>A0AAV6R6V6_SOLSE</name>
<dbReference type="InterPro" id="IPR017970">
    <property type="entry name" value="Homeobox_CS"/>
</dbReference>
<dbReference type="SMART" id="SM00548">
    <property type="entry name" value="IRO"/>
    <property type="match status" value="1"/>
</dbReference>
<comment type="caution">
    <text evidence="9">The sequence shown here is derived from an EMBL/GenBank/DDBJ whole genome shotgun (WGS) entry which is preliminary data.</text>
</comment>
<feature type="region of interest" description="Disordered" evidence="7">
    <location>
        <begin position="185"/>
        <end position="221"/>
    </location>
</feature>
<dbReference type="Proteomes" id="UP000693946">
    <property type="component" value="Linkage Group LG20"/>
</dbReference>
<dbReference type="InterPro" id="IPR003893">
    <property type="entry name" value="Iroquois_homeo"/>
</dbReference>
<dbReference type="CDD" id="cd00086">
    <property type="entry name" value="homeodomain"/>
    <property type="match status" value="1"/>
</dbReference>
<evidence type="ECO:0000256" key="2">
    <source>
        <dbReference type="ARBA" id="ARBA00008446"/>
    </source>
</evidence>
<evidence type="ECO:0000256" key="4">
    <source>
        <dbReference type="ARBA" id="ARBA00023155"/>
    </source>
</evidence>
<proteinExistence type="inferred from homology"/>
<dbReference type="FunFam" id="1.10.10.60:FF:000003">
    <property type="entry name" value="Iroquois-class homeobox protein IRX"/>
    <property type="match status" value="1"/>
</dbReference>
<dbReference type="AlphaFoldDB" id="A0AAV6R6V6"/>
<keyword evidence="10" id="KW-1185">Reference proteome</keyword>
<evidence type="ECO:0000256" key="6">
    <source>
        <dbReference type="PROSITE-ProRule" id="PRU00108"/>
    </source>
</evidence>